<dbReference type="Gene3D" id="3.40.50.720">
    <property type="entry name" value="NAD(P)-binding Rossmann-like Domain"/>
    <property type="match status" value="1"/>
</dbReference>
<keyword evidence="4" id="KW-0456">Lyase</keyword>
<evidence type="ECO:0000256" key="3">
    <source>
        <dbReference type="ARBA" id="ARBA00023027"/>
    </source>
</evidence>
<dbReference type="Pfam" id="PF01370">
    <property type="entry name" value="Epimerase"/>
    <property type="match status" value="1"/>
</dbReference>
<name>A0A4R2RB02_9FIRM</name>
<dbReference type="InterPro" id="IPR036291">
    <property type="entry name" value="NAD(P)-bd_dom_sf"/>
</dbReference>
<accession>A0A4R2RB02</accession>
<organism evidence="6 7">
    <name type="scientific">Heliophilum fasciatum</name>
    <dbReference type="NCBI Taxonomy" id="35700"/>
    <lineage>
        <taxon>Bacteria</taxon>
        <taxon>Bacillati</taxon>
        <taxon>Bacillota</taxon>
        <taxon>Clostridia</taxon>
        <taxon>Eubacteriales</taxon>
        <taxon>Heliobacteriaceae</taxon>
        <taxon>Heliophilum</taxon>
    </lineage>
</organism>
<comment type="caution">
    <text evidence="6">The sequence shown here is derived from an EMBL/GenBank/DDBJ whole genome shotgun (WGS) entry which is preliminary data.</text>
</comment>
<evidence type="ECO:0000313" key="7">
    <source>
        <dbReference type="Proteomes" id="UP000294813"/>
    </source>
</evidence>
<proteinExistence type="predicted"/>
<dbReference type="AlphaFoldDB" id="A0A4R2RB02"/>
<evidence type="ECO:0000256" key="2">
    <source>
        <dbReference type="ARBA" id="ARBA00022793"/>
    </source>
</evidence>
<sequence>MNVLLKESNVIQEDVKAISNDLVQELKKAEGSTWLISGGGGFLGGYFLDVIDYCNQNVFTKPCHVICVENYISAAPDRISHLTANQNFEIINQDIAKPLTISRDVDYIVHAASIASPTFYRQYPIETIETNVWGLKNLLDLGKSQKVKSFLFFSTSEIYGNPSPEYIPTPESYNGNVSCTGPRACYDESKRLGETLCVNYHQQHGLPVKVARPFNVYGPGLKIDDKRVIPDFFNDALYKKKISILSNGSPTRSFCYISDAIKGFLLALLSDHHGEAFNIGNDEVEISMQGLAQRIARIVGGVEIEYRQSDEANYLTDNPQRRCPDLTKSKALLGYAPKVNLDEGLGRLLAWYKQIYNL</sequence>
<dbReference type="InterPro" id="IPR001509">
    <property type="entry name" value="Epimerase_deHydtase"/>
</dbReference>
<evidence type="ECO:0000256" key="4">
    <source>
        <dbReference type="ARBA" id="ARBA00023239"/>
    </source>
</evidence>
<evidence type="ECO:0000256" key="1">
    <source>
        <dbReference type="ARBA" id="ARBA00001911"/>
    </source>
</evidence>
<evidence type="ECO:0000259" key="5">
    <source>
        <dbReference type="Pfam" id="PF01370"/>
    </source>
</evidence>
<dbReference type="PANTHER" id="PTHR43078">
    <property type="entry name" value="UDP-GLUCURONIC ACID DECARBOXYLASE-RELATED"/>
    <property type="match status" value="1"/>
</dbReference>
<dbReference type="GO" id="GO:0042732">
    <property type="term" value="P:D-xylose metabolic process"/>
    <property type="evidence" value="ECO:0007669"/>
    <property type="project" value="InterPro"/>
</dbReference>
<dbReference type="GO" id="GO:0070403">
    <property type="term" value="F:NAD+ binding"/>
    <property type="evidence" value="ECO:0007669"/>
    <property type="project" value="InterPro"/>
</dbReference>
<dbReference type="GO" id="GO:0005737">
    <property type="term" value="C:cytoplasm"/>
    <property type="evidence" value="ECO:0007669"/>
    <property type="project" value="TreeGrafter"/>
</dbReference>
<dbReference type="GO" id="GO:0048040">
    <property type="term" value="F:UDP-glucuronate decarboxylase activity"/>
    <property type="evidence" value="ECO:0007669"/>
    <property type="project" value="TreeGrafter"/>
</dbReference>
<dbReference type="EMBL" id="SLXT01000036">
    <property type="protein sequence ID" value="TCP60490.1"/>
    <property type="molecule type" value="Genomic_DNA"/>
</dbReference>
<keyword evidence="7" id="KW-1185">Reference proteome</keyword>
<protein>
    <submittedName>
        <fullName evidence="6">dTDP-glucose 4,6-dehydratase/UDP-glucuronate decarboxylase</fullName>
    </submittedName>
</protein>
<dbReference type="SUPFAM" id="SSF51735">
    <property type="entry name" value="NAD(P)-binding Rossmann-fold domains"/>
    <property type="match status" value="1"/>
</dbReference>
<keyword evidence="3" id="KW-0520">NAD</keyword>
<dbReference type="Proteomes" id="UP000294813">
    <property type="component" value="Unassembled WGS sequence"/>
</dbReference>
<dbReference type="InterPro" id="IPR044516">
    <property type="entry name" value="UXS-like"/>
</dbReference>
<evidence type="ECO:0000313" key="6">
    <source>
        <dbReference type="EMBL" id="TCP60490.1"/>
    </source>
</evidence>
<comment type="cofactor">
    <cofactor evidence="1">
        <name>NAD(+)</name>
        <dbReference type="ChEBI" id="CHEBI:57540"/>
    </cofactor>
</comment>
<gene>
    <name evidence="6" type="ORF">EDD73_13618</name>
</gene>
<feature type="domain" description="NAD-dependent epimerase/dehydratase" evidence="5">
    <location>
        <begin position="34"/>
        <end position="280"/>
    </location>
</feature>
<dbReference type="PANTHER" id="PTHR43078:SF6">
    <property type="entry name" value="UDP-GLUCURONIC ACID DECARBOXYLASE 1"/>
    <property type="match status" value="1"/>
</dbReference>
<reference evidence="6 7" key="1">
    <citation type="submission" date="2019-03" db="EMBL/GenBank/DDBJ databases">
        <title>Genomic Encyclopedia of Type Strains, Phase IV (KMG-IV): sequencing the most valuable type-strain genomes for metagenomic binning, comparative biology and taxonomic classification.</title>
        <authorList>
            <person name="Goeker M."/>
        </authorList>
    </citation>
    <scope>NUCLEOTIDE SEQUENCE [LARGE SCALE GENOMIC DNA]</scope>
    <source>
        <strain evidence="6 7">DSM 11170</strain>
    </source>
</reference>
<keyword evidence="2" id="KW-0210">Decarboxylase</keyword>